<keyword evidence="3" id="KW-1185">Reference proteome</keyword>
<feature type="transmembrane region" description="Helical" evidence="1">
    <location>
        <begin position="36"/>
        <end position="56"/>
    </location>
</feature>
<keyword evidence="1" id="KW-0812">Transmembrane</keyword>
<name>A0ABQ3YBZ5_9ACTN</name>
<dbReference type="EMBL" id="BOMI01000123">
    <property type="protein sequence ID" value="GID77537.1"/>
    <property type="molecule type" value="Genomic_DNA"/>
</dbReference>
<comment type="caution">
    <text evidence="2">The sequence shown here is derived from an EMBL/GenBank/DDBJ whole genome shotgun (WGS) entry which is preliminary data.</text>
</comment>
<reference evidence="2 3" key="1">
    <citation type="submission" date="2021-01" db="EMBL/GenBank/DDBJ databases">
        <title>Whole genome shotgun sequence of Actinoplanes deccanensis NBRC 13994.</title>
        <authorList>
            <person name="Komaki H."/>
            <person name="Tamura T."/>
        </authorList>
    </citation>
    <scope>NUCLEOTIDE SEQUENCE [LARGE SCALE GENOMIC DNA]</scope>
    <source>
        <strain evidence="2 3">NBRC 13994</strain>
    </source>
</reference>
<feature type="transmembrane region" description="Helical" evidence="1">
    <location>
        <begin position="7"/>
        <end position="30"/>
    </location>
</feature>
<organism evidence="2 3">
    <name type="scientific">Paractinoplanes deccanensis</name>
    <dbReference type="NCBI Taxonomy" id="113561"/>
    <lineage>
        <taxon>Bacteria</taxon>
        <taxon>Bacillati</taxon>
        <taxon>Actinomycetota</taxon>
        <taxon>Actinomycetes</taxon>
        <taxon>Micromonosporales</taxon>
        <taxon>Micromonosporaceae</taxon>
        <taxon>Paractinoplanes</taxon>
    </lineage>
</organism>
<evidence type="ECO:0000313" key="2">
    <source>
        <dbReference type="EMBL" id="GID77537.1"/>
    </source>
</evidence>
<dbReference type="RefSeq" id="WP_203771620.1">
    <property type="nucleotide sequence ID" value="NZ_BAAABO010000043.1"/>
</dbReference>
<sequence>MNPTRLAAALVAGGSFTCSITAILMLAVILGLGDRAVLAGLVAVCALIATTMLVAATRLRP</sequence>
<evidence type="ECO:0000256" key="1">
    <source>
        <dbReference type="SAM" id="Phobius"/>
    </source>
</evidence>
<accession>A0ABQ3YBZ5</accession>
<dbReference type="Proteomes" id="UP000609879">
    <property type="component" value="Unassembled WGS sequence"/>
</dbReference>
<proteinExistence type="predicted"/>
<gene>
    <name evidence="2" type="ORF">Ade02nite_61780</name>
</gene>
<keyword evidence="1" id="KW-1133">Transmembrane helix</keyword>
<protein>
    <submittedName>
        <fullName evidence="2">Uncharacterized protein</fullName>
    </submittedName>
</protein>
<evidence type="ECO:0000313" key="3">
    <source>
        <dbReference type="Proteomes" id="UP000609879"/>
    </source>
</evidence>
<keyword evidence="1" id="KW-0472">Membrane</keyword>